<dbReference type="InterPro" id="IPR039355">
    <property type="entry name" value="Transcription_factor_GATA"/>
</dbReference>
<reference evidence="12" key="1">
    <citation type="submission" date="2013-03" db="EMBL/GenBank/DDBJ databases">
        <title>The Genome Sequence of Anopheles epiroticus epiroticus2.</title>
        <authorList>
            <consortium name="The Broad Institute Genomics Platform"/>
            <person name="Neafsey D.E."/>
            <person name="Howell P."/>
            <person name="Walker B."/>
            <person name="Young S.K."/>
            <person name="Zeng Q."/>
            <person name="Gargeya S."/>
            <person name="Fitzgerald M."/>
            <person name="Haas B."/>
            <person name="Abouelleil A."/>
            <person name="Allen A.W."/>
            <person name="Alvarado L."/>
            <person name="Arachchi H.M."/>
            <person name="Berlin A.M."/>
            <person name="Chapman S.B."/>
            <person name="Gainer-Dewar J."/>
            <person name="Goldberg J."/>
            <person name="Griggs A."/>
            <person name="Gujja S."/>
            <person name="Hansen M."/>
            <person name="Howarth C."/>
            <person name="Imamovic A."/>
            <person name="Ireland A."/>
            <person name="Larimer J."/>
            <person name="McCowan C."/>
            <person name="Murphy C."/>
            <person name="Pearson M."/>
            <person name="Poon T.W."/>
            <person name="Priest M."/>
            <person name="Roberts A."/>
            <person name="Saif S."/>
            <person name="Shea T."/>
            <person name="Sisk P."/>
            <person name="Sykes S."/>
            <person name="Wortman J."/>
            <person name="Nusbaum C."/>
            <person name="Birren B."/>
        </authorList>
    </citation>
    <scope>NUCLEOTIDE SEQUENCE [LARGE SCALE GENOMIC DNA]</scope>
    <source>
        <strain evidence="12">Epiroticus2</strain>
    </source>
</reference>
<reference evidence="11" key="2">
    <citation type="submission" date="2020-05" db="UniProtKB">
        <authorList>
            <consortium name="EnsemblMetazoa"/>
        </authorList>
    </citation>
    <scope>IDENTIFICATION</scope>
    <source>
        <strain evidence="11">Epiroticus2</strain>
    </source>
</reference>
<keyword evidence="12" id="KW-1185">Reference proteome</keyword>
<evidence type="ECO:0000256" key="7">
    <source>
        <dbReference type="ARBA" id="ARBA00023242"/>
    </source>
</evidence>
<dbReference type="AlphaFoldDB" id="A0A182PMG7"/>
<evidence type="ECO:0000256" key="6">
    <source>
        <dbReference type="ARBA" id="ARBA00023163"/>
    </source>
</evidence>
<feature type="region of interest" description="Disordered" evidence="9">
    <location>
        <begin position="690"/>
        <end position="709"/>
    </location>
</feature>
<feature type="region of interest" description="Disordered" evidence="9">
    <location>
        <begin position="439"/>
        <end position="484"/>
    </location>
</feature>
<feature type="region of interest" description="Disordered" evidence="9">
    <location>
        <begin position="607"/>
        <end position="635"/>
    </location>
</feature>
<feature type="domain" description="GATA-type" evidence="10">
    <location>
        <begin position="563"/>
        <end position="616"/>
    </location>
</feature>
<dbReference type="EnsemblMetazoa" id="AEPI008140-RA">
    <property type="protein sequence ID" value="AEPI008140-PA"/>
    <property type="gene ID" value="AEPI008140"/>
</dbReference>
<evidence type="ECO:0000256" key="4">
    <source>
        <dbReference type="ARBA" id="ARBA00022833"/>
    </source>
</evidence>
<evidence type="ECO:0000256" key="9">
    <source>
        <dbReference type="SAM" id="MobiDB-lite"/>
    </source>
</evidence>
<feature type="compositionally biased region" description="Acidic residues" evidence="9">
    <location>
        <begin position="699"/>
        <end position="709"/>
    </location>
</feature>
<comment type="subcellular location">
    <subcellularLocation>
        <location evidence="1">Nucleus</location>
    </subcellularLocation>
</comment>
<keyword evidence="3 8" id="KW-0863">Zinc-finger</keyword>
<dbReference type="PROSITE" id="PS00344">
    <property type="entry name" value="GATA_ZN_FINGER_1"/>
    <property type="match status" value="1"/>
</dbReference>
<feature type="compositionally biased region" description="Low complexity" evidence="9">
    <location>
        <begin position="549"/>
        <end position="571"/>
    </location>
</feature>
<evidence type="ECO:0000256" key="2">
    <source>
        <dbReference type="ARBA" id="ARBA00022723"/>
    </source>
</evidence>
<dbReference type="SMART" id="SM00401">
    <property type="entry name" value="ZnF_GATA"/>
    <property type="match status" value="1"/>
</dbReference>
<feature type="region of interest" description="Disordered" evidence="9">
    <location>
        <begin position="162"/>
        <end position="182"/>
    </location>
</feature>
<evidence type="ECO:0000313" key="11">
    <source>
        <dbReference type="EnsemblMetazoa" id="AEPI008140-PA"/>
    </source>
</evidence>
<feature type="region of interest" description="Disordered" evidence="9">
    <location>
        <begin position="510"/>
        <end position="571"/>
    </location>
</feature>
<dbReference type="GO" id="GO:0000981">
    <property type="term" value="F:DNA-binding transcription factor activity, RNA polymerase II-specific"/>
    <property type="evidence" value="ECO:0007669"/>
    <property type="project" value="TreeGrafter"/>
</dbReference>
<dbReference type="VEuPathDB" id="VectorBase:AEPI008140"/>
<dbReference type="CDD" id="cd00202">
    <property type="entry name" value="ZnF_GATA"/>
    <property type="match status" value="1"/>
</dbReference>
<sequence length="730" mass="79043">MFSLLLQPSPAQEILADSSEKLENLIASSPATLALKASAEQDAIAALQALRNNNNHTKSVTSVLSKTHLQNLEANAVSVIPIESMKLTSTGVLQHQPTTTTTTTIIHQQEEQQPLQIFQQQQQQQQNNVPKQPLIQVRNLTQLQKEHLETAAVLMDISKKAIISPPSSNPQSPSLLAEQKQQQQQQTLQYQININNQQQPQSIKSSVIKQPHEYLLNNLKRTPSSEEMDLTMKRVKVEPNVVLTPTVPATTLVKKSFIKRENIIEHLAAAVADDQASQHSDSVDSSDSGRLQMDISSQDAHSECTADELKLRNSLHLNNNNHLHQHQQQLDQLGRETPDSMNSIEEQQHHHQQQAMLTAALAAAARQIPFGSLTDTTDPAMAQLWQALAQNPNLIVNGGGNEATALLRKMINARNLGIQFAPSVVPVGTGLALLKQNEANRQNQTGQSGRRKQSCPSRTPVEGNSPTASLDNNGISGSVGGTGGGGGGATIKVATGKSASSGNVLFRVAEHSSSAKTPPQGGAAARSETNSNASGNSSPQLLLSKATAQSQSQQQSPQQQNSQQKDMSCTNCGTTTTTIWRRNIRGEMVCNACGLYFKLHGVNRPHTMRRDTIHTRRRRPKGDKSTRRKSVKQDSGDIVDNGVETAVDLQTLQNQLIALRDATRGTPPNFSMPTAFQQYLRATQNFDPNGSGDLLVGDGGDDSGPENDLDSCNLPLNLVATQLGSDSSQH</sequence>
<feature type="compositionally biased region" description="Polar residues" evidence="9">
    <location>
        <begin position="439"/>
        <end position="473"/>
    </location>
</feature>
<dbReference type="PANTHER" id="PTHR10071:SF337">
    <property type="entry name" value="GATA-BINDING FACTOR A"/>
    <property type="match status" value="1"/>
</dbReference>
<dbReference type="GO" id="GO:0045944">
    <property type="term" value="P:positive regulation of transcription by RNA polymerase II"/>
    <property type="evidence" value="ECO:0007669"/>
    <property type="project" value="TreeGrafter"/>
</dbReference>
<dbReference type="Pfam" id="PF00320">
    <property type="entry name" value="GATA"/>
    <property type="match status" value="1"/>
</dbReference>
<feature type="compositionally biased region" description="Polar residues" evidence="9">
    <location>
        <begin position="527"/>
        <end position="541"/>
    </location>
</feature>
<dbReference type="PRINTS" id="PR00619">
    <property type="entry name" value="GATAZNFINGER"/>
</dbReference>
<dbReference type="Proteomes" id="UP000075885">
    <property type="component" value="Unassembled WGS sequence"/>
</dbReference>
<proteinExistence type="predicted"/>
<feature type="compositionally biased region" description="Basic residues" evidence="9">
    <location>
        <begin position="615"/>
        <end position="630"/>
    </location>
</feature>
<evidence type="ECO:0000259" key="10">
    <source>
        <dbReference type="PROSITE" id="PS50114"/>
    </source>
</evidence>
<dbReference type="InterPro" id="IPR000679">
    <property type="entry name" value="Znf_GATA"/>
</dbReference>
<evidence type="ECO:0000256" key="5">
    <source>
        <dbReference type="ARBA" id="ARBA00023015"/>
    </source>
</evidence>
<name>A0A182PMG7_9DIPT</name>
<accession>A0A182PMG7</accession>
<keyword evidence="2" id="KW-0479">Metal-binding</keyword>
<evidence type="ECO:0000313" key="12">
    <source>
        <dbReference type="Proteomes" id="UP000075885"/>
    </source>
</evidence>
<evidence type="ECO:0000256" key="8">
    <source>
        <dbReference type="PROSITE-ProRule" id="PRU00094"/>
    </source>
</evidence>
<evidence type="ECO:0000256" key="3">
    <source>
        <dbReference type="ARBA" id="ARBA00022771"/>
    </source>
</evidence>
<keyword evidence="7" id="KW-0539">Nucleus</keyword>
<dbReference type="GO" id="GO:0000122">
    <property type="term" value="P:negative regulation of transcription by RNA polymerase II"/>
    <property type="evidence" value="ECO:0007669"/>
    <property type="project" value="TreeGrafter"/>
</dbReference>
<evidence type="ECO:0000256" key="1">
    <source>
        <dbReference type="ARBA" id="ARBA00004123"/>
    </source>
</evidence>
<organism evidence="11 12">
    <name type="scientific">Anopheles epiroticus</name>
    <dbReference type="NCBI Taxonomy" id="199890"/>
    <lineage>
        <taxon>Eukaryota</taxon>
        <taxon>Metazoa</taxon>
        <taxon>Ecdysozoa</taxon>
        <taxon>Arthropoda</taxon>
        <taxon>Hexapoda</taxon>
        <taxon>Insecta</taxon>
        <taxon>Pterygota</taxon>
        <taxon>Neoptera</taxon>
        <taxon>Endopterygota</taxon>
        <taxon>Diptera</taxon>
        <taxon>Nematocera</taxon>
        <taxon>Culicoidea</taxon>
        <taxon>Culicidae</taxon>
        <taxon>Anophelinae</taxon>
        <taxon>Anopheles</taxon>
    </lineage>
</organism>
<dbReference type="InterPro" id="IPR013088">
    <property type="entry name" value="Znf_NHR/GATA"/>
</dbReference>
<keyword evidence="6" id="KW-0804">Transcription</keyword>
<dbReference type="PANTHER" id="PTHR10071">
    <property type="entry name" value="TRANSCRIPTION FACTOR GATA FAMILY MEMBER"/>
    <property type="match status" value="1"/>
</dbReference>
<keyword evidence="5" id="KW-0805">Transcription regulation</keyword>
<dbReference type="GO" id="GO:0045165">
    <property type="term" value="P:cell fate commitment"/>
    <property type="evidence" value="ECO:0007669"/>
    <property type="project" value="TreeGrafter"/>
</dbReference>
<dbReference type="Gene3D" id="3.30.50.10">
    <property type="entry name" value="Erythroid Transcription Factor GATA-1, subunit A"/>
    <property type="match status" value="1"/>
</dbReference>
<keyword evidence="4" id="KW-0862">Zinc</keyword>
<dbReference type="GO" id="GO:0000978">
    <property type="term" value="F:RNA polymerase II cis-regulatory region sequence-specific DNA binding"/>
    <property type="evidence" value="ECO:0007669"/>
    <property type="project" value="TreeGrafter"/>
</dbReference>
<protein>
    <recommendedName>
        <fullName evidence="10">GATA-type domain-containing protein</fullName>
    </recommendedName>
</protein>
<dbReference type="FunFam" id="3.30.50.10:FF:000002">
    <property type="entry name" value="Gata transcription factor gatad"/>
    <property type="match status" value="1"/>
</dbReference>
<dbReference type="GO" id="GO:0005634">
    <property type="term" value="C:nucleus"/>
    <property type="evidence" value="ECO:0007669"/>
    <property type="project" value="UniProtKB-SubCell"/>
</dbReference>
<dbReference type="SUPFAM" id="SSF57716">
    <property type="entry name" value="Glucocorticoid receptor-like (DNA-binding domain)"/>
    <property type="match status" value="1"/>
</dbReference>
<dbReference type="GO" id="GO:0008270">
    <property type="term" value="F:zinc ion binding"/>
    <property type="evidence" value="ECO:0007669"/>
    <property type="project" value="UniProtKB-KW"/>
</dbReference>
<dbReference type="STRING" id="199890.A0A182PMG7"/>
<dbReference type="PROSITE" id="PS50114">
    <property type="entry name" value="GATA_ZN_FINGER_2"/>
    <property type="match status" value="1"/>
</dbReference>